<dbReference type="AlphaFoldDB" id="A0A915IP06"/>
<feature type="transmembrane region" description="Helical" evidence="1">
    <location>
        <begin position="12"/>
        <end position="29"/>
    </location>
</feature>
<proteinExistence type="predicted"/>
<dbReference type="WBParaSite" id="nRc.2.0.1.t15610-RA">
    <property type="protein sequence ID" value="nRc.2.0.1.t15610-RA"/>
    <property type="gene ID" value="nRc.2.0.1.g15610"/>
</dbReference>
<dbReference type="Proteomes" id="UP000887565">
    <property type="component" value="Unplaced"/>
</dbReference>
<evidence type="ECO:0000313" key="3">
    <source>
        <dbReference type="WBParaSite" id="nRc.2.0.1.t15610-RA"/>
    </source>
</evidence>
<keyword evidence="2" id="KW-1185">Reference proteome</keyword>
<evidence type="ECO:0000256" key="1">
    <source>
        <dbReference type="SAM" id="Phobius"/>
    </source>
</evidence>
<keyword evidence="1" id="KW-0472">Membrane</keyword>
<organism evidence="2 3">
    <name type="scientific">Romanomermis culicivorax</name>
    <name type="common">Nematode worm</name>
    <dbReference type="NCBI Taxonomy" id="13658"/>
    <lineage>
        <taxon>Eukaryota</taxon>
        <taxon>Metazoa</taxon>
        <taxon>Ecdysozoa</taxon>
        <taxon>Nematoda</taxon>
        <taxon>Enoplea</taxon>
        <taxon>Dorylaimia</taxon>
        <taxon>Mermithida</taxon>
        <taxon>Mermithoidea</taxon>
        <taxon>Mermithidae</taxon>
        <taxon>Romanomermis</taxon>
    </lineage>
</organism>
<keyword evidence="1" id="KW-0812">Transmembrane</keyword>
<sequence length="31" mass="3633">MLICCMPENIYLSVLTFLMMNSVYLLVCLNF</sequence>
<name>A0A915IP06_ROMCU</name>
<reference evidence="3" key="1">
    <citation type="submission" date="2022-11" db="UniProtKB">
        <authorList>
            <consortium name="WormBaseParasite"/>
        </authorList>
    </citation>
    <scope>IDENTIFICATION</scope>
</reference>
<keyword evidence="1" id="KW-1133">Transmembrane helix</keyword>
<protein>
    <submittedName>
        <fullName evidence="3">NADH dehydrogenase subunit 1</fullName>
    </submittedName>
</protein>
<accession>A0A915IP06</accession>
<evidence type="ECO:0000313" key="2">
    <source>
        <dbReference type="Proteomes" id="UP000887565"/>
    </source>
</evidence>